<gene>
    <name evidence="6" type="ORF">ACFQ3C_12110</name>
</gene>
<proteinExistence type="predicted"/>
<dbReference type="EMBL" id="JBHTKR010000004">
    <property type="protein sequence ID" value="MFD1195417.1"/>
    <property type="molecule type" value="Genomic_DNA"/>
</dbReference>
<dbReference type="NCBIfam" id="NF037968">
    <property type="entry name" value="SemiSWEET_2"/>
    <property type="match status" value="1"/>
</dbReference>
<organism evidence="6 7">
    <name type="scientific">Seohaeicola saemankumensis</name>
    <dbReference type="NCBI Taxonomy" id="481181"/>
    <lineage>
        <taxon>Bacteria</taxon>
        <taxon>Pseudomonadati</taxon>
        <taxon>Pseudomonadota</taxon>
        <taxon>Alphaproteobacteria</taxon>
        <taxon>Rhodobacterales</taxon>
        <taxon>Roseobacteraceae</taxon>
        <taxon>Seohaeicola</taxon>
    </lineage>
</organism>
<comment type="subcellular location">
    <subcellularLocation>
        <location evidence="1">Membrane</location>
        <topology evidence="1">Multi-pass membrane protein</topology>
    </subcellularLocation>
</comment>
<dbReference type="InterPro" id="IPR006603">
    <property type="entry name" value="PQ-loop_rpt"/>
</dbReference>
<keyword evidence="3 5" id="KW-1133">Transmembrane helix</keyword>
<evidence type="ECO:0000256" key="4">
    <source>
        <dbReference type="ARBA" id="ARBA00023136"/>
    </source>
</evidence>
<evidence type="ECO:0000256" key="5">
    <source>
        <dbReference type="SAM" id="Phobius"/>
    </source>
</evidence>
<keyword evidence="7" id="KW-1185">Reference proteome</keyword>
<evidence type="ECO:0000256" key="2">
    <source>
        <dbReference type="ARBA" id="ARBA00022692"/>
    </source>
</evidence>
<evidence type="ECO:0000313" key="7">
    <source>
        <dbReference type="Proteomes" id="UP001597151"/>
    </source>
</evidence>
<evidence type="ECO:0000313" key="6">
    <source>
        <dbReference type="EMBL" id="MFD1195417.1"/>
    </source>
</evidence>
<sequence length="83" mass="9236">MTPLYIGYAAAILGTICWIPQALQVWRTRDTRSLSLVAQVLFLVTVSLWLAYGIMIVDWPLILANIVSVTAMIAIVTAKLKFK</sequence>
<accession>A0ABW3THD0</accession>
<evidence type="ECO:0000256" key="3">
    <source>
        <dbReference type="ARBA" id="ARBA00022989"/>
    </source>
</evidence>
<dbReference type="Pfam" id="PF04193">
    <property type="entry name" value="PQ-loop"/>
    <property type="match status" value="1"/>
</dbReference>
<keyword evidence="2 5" id="KW-0812">Transmembrane</keyword>
<dbReference type="Gene3D" id="1.20.1280.290">
    <property type="match status" value="1"/>
</dbReference>
<feature type="transmembrane region" description="Helical" evidence="5">
    <location>
        <begin position="33"/>
        <end position="55"/>
    </location>
</feature>
<comment type="caution">
    <text evidence="6">The sequence shown here is derived from an EMBL/GenBank/DDBJ whole genome shotgun (WGS) entry which is preliminary data.</text>
</comment>
<reference evidence="7" key="1">
    <citation type="journal article" date="2019" name="Int. J. Syst. Evol. Microbiol.">
        <title>The Global Catalogue of Microorganisms (GCM) 10K type strain sequencing project: providing services to taxonomists for standard genome sequencing and annotation.</title>
        <authorList>
            <consortium name="The Broad Institute Genomics Platform"/>
            <consortium name="The Broad Institute Genome Sequencing Center for Infectious Disease"/>
            <person name="Wu L."/>
            <person name="Ma J."/>
        </authorList>
    </citation>
    <scope>NUCLEOTIDE SEQUENCE [LARGE SCALE GENOMIC DNA]</scope>
    <source>
        <strain evidence="7">CCUG 55328</strain>
    </source>
</reference>
<evidence type="ECO:0000256" key="1">
    <source>
        <dbReference type="ARBA" id="ARBA00004141"/>
    </source>
</evidence>
<dbReference type="Proteomes" id="UP001597151">
    <property type="component" value="Unassembled WGS sequence"/>
</dbReference>
<dbReference type="RefSeq" id="WP_380792069.1">
    <property type="nucleotide sequence ID" value="NZ_JBHTKR010000004.1"/>
</dbReference>
<feature type="transmembrane region" description="Helical" evidence="5">
    <location>
        <begin position="6"/>
        <end position="26"/>
    </location>
</feature>
<name>A0ABW3THD0_9RHOB</name>
<protein>
    <submittedName>
        <fullName evidence="6">SemiSWEET transporter</fullName>
    </submittedName>
</protein>
<feature type="transmembrane region" description="Helical" evidence="5">
    <location>
        <begin position="61"/>
        <end position="80"/>
    </location>
</feature>
<dbReference type="InterPro" id="IPR047662">
    <property type="entry name" value="SemiSWEET"/>
</dbReference>
<keyword evidence="4 5" id="KW-0472">Membrane</keyword>